<accession>A0A9X4KFH9</accession>
<keyword evidence="2" id="KW-1185">Reference proteome</keyword>
<organism evidence="1 2">
    <name type="scientific">Cohnella ginsengisoli</name>
    <dbReference type="NCBI Taxonomy" id="425004"/>
    <lineage>
        <taxon>Bacteria</taxon>
        <taxon>Bacillati</taxon>
        <taxon>Bacillota</taxon>
        <taxon>Bacilli</taxon>
        <taxon>Bacillales</taxon>
        <taxon>Paenibacillaceae</taxon>
        <taxon>Cohnella</taxon>
    </lineage>
</organism>
<dbReference type="Proteomes" id="UP001153387">
    <property type="component" value="Unassembled WGS sequence"/>
</dbReference>
<dbReference type="RefSeq" id="WP_277564637.1">
    <property type="nucleotide sequence ID" value="NZ_JAPDHZ010000002.1"/>
</dbReference>
<protein>
    <submittedName>
        <fullName evidence="1">Uncharacterized protein</fullName>
    </submittedName>
</protein>
<dbReference type="AlphaFoldDB" id="A0A9X4KFH9"/>
<gene>
    <name evidence="1" type="ORF">OMP38_08200</name>
</gene>
<evidence type="ECO:0000313" key="2">
    <source>
        <dbReference type="Proteomes" id="UP001153387"/>
    </source>
</evidence>
<sequence>MLKDIQTVRQDYELASGGQTKLIWQYDEAVGGYGYTLASQEGEQARAMTPALQPLVRGARFNLYPARIERVTPHALAFEGAVFESGRLLYEWTGTAEADPATGWVRIEIALHGEGKVAIGSGPLEPEIAVNLGELPPYERGDHVWFKTNIDNPTKWNDEARGNDFPACYYYDSYKKFGVMLFFDMSAMGWMAEAGIERFLHYRCGLRRTYGYGPGELAVGLIGDRAFAADIPVAGTRFSYGIRCFSLDAPPTEQSAVVDLVEACLHFVPKATASPPNRASWREFGLKCAADLLDTNACWSNNGSFDMLIPYVNGVSPAWEESFKAKGLTVDFRNQPGLDAALMMIHPLTELAEADPTSEYTLLRDKVWEYICQAGGEFLGERPRVWGTWQYVYLLHEWWRAAWFREDEAVCARIEEAVNRIVIPLARKTGYLFPLSFRAPELRKHANGDNYPVAGAYSYFMLLLYRARNNAEYLAEAERSLQVLLQLPVNSLHQESFLLSMAVQAADGLERETGDASYGEAYRYLLAQNLRMMYWYDDPSFTDYRIWGMFQACTPMLYPAFFENIECAARIASTLKDRDAAHGLLLALNQARTNNYYCFPRCLPDKFRLSELEYIPLENLGTLEDDKTGYAGQEIYGAGQTFRAAMLWDQWLSCSEPDIYVMNLDGYELTRRSDVREARTFLVANLGETEKSCALETGLPSANVVIEVLRGASAATEPVVPDAAGRVAVRLASSERVTVRVKVVG</sequence>
<evidence type="ECO:0000313" key="1">
    <source>
        <dbReference type="EMBL" id="MDG0790846.1"/>
    </source>
</evidence>
<comment type="caution">
    <text evidence="1">The sequence shown here is derived from an EMBL/GenBank/DDBJ whole genome shotgun (WGS) entry which is preliminary data.</text>
</comment>
<dbReference type="EMBL" id="JAPDHZ010000002">
    <property type="protein sequence ID" value="MDG0790846.1"/>
    <property type="molecule type" value="Genomic_DNA"/>
</dbReference>
<reference evidence="1 2" key="1">
    <citation type="submission" date="2022-10" db="EMBL/GenBank/DDBJ databases">
        <title>Comparative genomic analysis of Cohnella hashimotonis sp. nov., isolated from the International Space Station.</title>
        <authorList>
            <person name="Simpson A."/>
            <person name="Venkateswaran K."/>
        </authorList>
    </citation>
    <scope>NUCLEOTIDE SEQUENCE [LARGE SCALE GENOMIC DNA]</scope>
    <source>
        <strain evidence="1 2">DSM 18997</strain>
    </source>
</reference>
<proteinExistence type="predicted"/>
<name>A0A9X4KFH9_9BACL</name>